<evidence type="ECO:0000256" key="6">
    <source>
        <dbReference type="ARBA" id="ARBA00023136"/>
    </source>
</evidence>
<dbReference type="EnsemblMetazoa" id="XM_044457758.1">
    <property type="protein sequence ID" value="XP_044313693.1"/>
    <property type="gene ID" value="LOC108037533"/>
</dbReference>
<feature type="transmembrane region" description="Helical" evidence="9">
    <location>
        <begin position="1167"/>
        <end position="1188"/>
    </location>
</feature>
<feature type="transmembrane region" description="Helical" evidence="9">
    <location>
        <begin position="436"/>
        <end position="453"/>
    </location>
</feature>
<dbReference type="PANTHER" id="PTHR21421">
    <property type="entry name" value="GUSTATORY RECEPTOR"/>
    <property type="match status" value="1"/>
</dbReference>
<keyword evidence="8" id="KW-0807">Transducer</keyword>
<feature type="transmembrane region" description="Helical" evidence="9">
    <location>
        <begin position="722"/>
        <end position="741"/>
    </location>
</feature>
<evidence type="ECO:0000313" key="11">
    <source>
        <dbReference type="Proteomes" id="UP001652680"/>
    </source>
</evidence>
<organism evidence="10 11">
    <name type="scientific">Drosophila rhopaloa</name>
    <name type="common">Fruit fly</name>
    <dbReference type="NCBI Taxonomy" id="1041015"/>
    <lineage>
        <taxon>Eukaryota</taxon>
        <taxon>Metazoa</taxon>
        <taxon>Ecdysozoa</taxon>
        <taxon>Arthropoda</taxon>
        <taxon>Hexapoda</taxon>
        <taxon>Insecta</taxon>
        <taxon>Pterygota</taxon>
        <taxon>Neoptera</taxon>
        <taxon>Endopterygota</taxon>
        <taxon>Diptera</taxon>
        <taxon>Brachycera</taxon>
        <taxon>Muscomorpha</taxon>
        <taxon>Ephydroidea</taxon>
        <taxon>Drosophilidae</taxon>
        <taxon>Drosophila</taxon>
        <taxon>Sophophora</taxon>
    </lineage>
</organism>
<feature type="transmembrane region" description="Helical" evidence="9">
    <location>
        <begin position="507"/>
        <end position="524"/>
    </location>
</feature>
<evidence type="ECO:0000256" key="1">
    <source>
        <dbReference type="ARBA" id="ARBA00004651"/>
    </source>
</evidence>
<feature type="transmembrane region" description="Helical" evidence="9">
    <location>
        <begin position="138"/>
        <end position="159"/>
    </location>
</feature>
<evidence type="ECO:0000313" key="10">
    <source>
        <dbReference type="EnsemblMetazoa" id="XP_044313693.1"/>
    </source>
</evidence>
<evidence type="ECO:0000256" key="2">
    <source>
        <dbReference type="ARBA" id="ARBA00005327"/>
    </source>
</evidence>
<keyword evidence="7" id="KW-0675">Receptor</keyword>
<feature type="transmembrane region" description="Helical" evidence="9">
    <location>
        <begin position="303"/>
        <end position="323"/>
    </location>
</feature>
<proteinExistence type="inferred from homology"/>
<feature type="transmembrane region" description="Helical" evidence="9">
    <location>
        <begin position="375"/>
        <end position="394"/>
    </location>
</feature>
<evidence type="ECO:0000256" key="3">
    <source>
        <dbReference type="ARBA" id="ARBA00022475"/>
    </source>
</evidence>
<dbReference type="RefSeq" id="XP_044313693.1">
    <property type="nucleotide sequence ID" value="XM_044457758.1"/>
</dbReference>
<reference evidence="10" key="2">
    <citation type="submission" date="2025-05" db="UniProtKB">
        <authorList>
            <consortium name="EnsemblMetazoa"/>
        </authorList>
    </citation>
    <scope>IDENTIFICATION</scope>
</reference>
<feature type="transmembrane region" description="Helical" evidence="9">
    <location>
        <begin position="1273"/>
        <end position="1291"/>
    </location>
</feature>
<feature type="transmembrane region" description="Helical" evidence="9">
    <location>
        <begin position="628"/>
        <end position="648"/>
    </location>
</feature>
<reference evidence="11" key="1">
    <citation type="journal article" date="2021" name="Elife">
        <title>Highly contiguous assemblies of 101 drosophilid genomes.</title>
        <authorList>
            <person name="Kim B.Y."/>
            <person name="Wang J.R."/>
            <person name="Miller D.E."/>
            <person name="Barmina O."/>
            <person name="Delaney E."/>
            <person name="Thompson A."/>
            <person name="Comeault A.A."/>
            <person name="Peede D."/>
            <person name="D'Agostino E.R."/>
            <person name="Pelaez J."/>
            <person name="Aguilar J.M."/>
            <person name="Haji D."/>
            <person name="Matsunaga T."/>
            <person name="Armstrong E.E."/>
            <person name="Zych M."/>
            <person name="Ogawa Y."/>
            <person name="Stamenkovic-Radak M."/>
            <person name="Jelic M."/>
            <person name="Veselinovic M.S."/>
            <person name="Tanaskovic M."/>
            <person name="Eric P."/>
            <person name="Gao J.J."/>
            <person name="Katoh T.K."/>
            <person name="Toda M.J."/>
            <person name="Watabe H."/>
            <person name="Watada M."/>
            <person name="Davis J.S."/>
            <person name="Moyle L.C."/>
            <person name="Manoli G."/>
            <person name="Bertolini E."/>
            <person name="Kostal V."/>
            <person name="Hawley R.S."/>
            <person name="Takahashi A."/>
            <person name="Jones C.D."/>
            <person name="Price D.K."/>
            <person name="Whiteman N."/>
            <person name="Kopp A."/>
            <person name="Matute D.R."/>
            <person name="Petrov D.A."/>
        </authorList>
    </citation>
    <scope>NUCLEOTIDE SEQUENCE [LARGE SCALE GENOMIC DNA]</scope>
</reference>
<evidence type="ECO:0000256" key="7">
    <source>
        <dbReference type="ARBA" id="ARBA00023170"/>
    </source>
</evidence>
<feature type="transmembrane region" description="Helical" evidence="9">
    <location>
        <begin position="955"/>
        <end position="975"/>
    </location>
</feature>
<sequence>MERSVQENTLHYAIGNVLLVARIFGVFPLSGVRPTNKPENVRFRWFSQIILFFVVVSIFVIGDFVLSAKMVFSNGLKLYTIGSLSFSVICIFCFGAFINLARRWPHIIRQTALCERIFLKPCYGSYEGLHFNRILRRWALVLLLTALCEHLTYVGSAVWSNYEQLRDCNLKVGFLQNYFLRERQEIFSVFDYKIWMVFFIEWSTLSMTFVWNFGDIFLVLMCRGLRIRFQQLNWRIRQNLGKGMRKEFWQEIRSDFMDLDDLLKLYDKELSGLILVSCAQNMYFICVQVYHSFQVKGAFMDELYFWFCLLYVITRLMNMMLAASSIPQEVKDISNTLYEVPSSSWCDDLERLSEMLRNETFALSGKGYFYLTRRLIFAMAAALMGYELVLFRQMEGVVVQKSICSRGPGSSMSIFFSYVTLGIIKYRVVSKPSRRFQLSQILIIAQIFALMPVRGVSSKFAEDLTFTWFGIRTYYALVTILCFGVTSGYLVAYVTNVSFNFDSVETLIFYLSIFLISLSFLQLARKWPALAQEWQLVEAKLPPLKSPKERRSLAQHIKIITIVATTCSLVEHIMSMLSMGYYVNSCPRWPGHPIDSFLYLNYSTVFYFVDYTHFLGLLGKVVNVLSTFAWNFNDIFVMAVSVALAARFRQLNDYMMREARLPTSVDFWMQCRVNFRNLCKLCEEVDDAISTITLLCFSNNLYFICGKILKSMQAKPSILHTLYFWFSLSYLLGRTLILSLYSSSINDESKRPLVIFRLVPREFWCDELKRFSEEVQMDNVALTGMKFFRLTRGVVISVAGTIVTYELILLQFNGEEKLTGPILWSSLPLRVDSEGCTMKFLPKLERKLRRLRKKVTRTPLVRKLDLVHESARKKAFQESCETYKNQMDNEYEVRSNLPKLSRSNKEVFLSDGSFHQAVGRVLLVAEFFAMMPVKGVTGKHPSNLSFSWRNIRTCFSLVFIASSLVNFGLSLFKVLNNPISFNSIKPIIFRGSVLLVLMVALNLARQWPQLMMYWHTVEKDLPQYKTQLAKWKMGHTISMVMLVGMMLSLAEHILSMISAINYASFCNRTADPIQNYFLRTNDEIFFVASYSTYLAMWGKFQNIYSTFIWNYMDMFVMIVSIGLTSKFRQLNDDLRNFKGMNMAPTYWSERRIQYRNICILCDKMDDAISLITMVSFSNNLYFICVQLLRSLNTMPSVAHAVYFYFSLIFLIGRTLAVSLYSASVHDESRLTLRYLRCVPKESWCPEVKRFTEEVISDEVALSGMKFFHLTRKLVLSVAGTIVTYELVLIQFHEDNDLWDCDQSYYS</sequence>
<feature type="transmembrane region" description="Helical" evidence="9">
    <location>
        <begin position="987"/>
        <end position="1004"/>
    </location>
</feature>
<evidence type="ECO:0000256" key="9">
    <source>
        <dbReference type="SAM" id="Phobius"/>
    </source>
</evidence>
<feature type="transmembrane region" description="Helical" evidence="9">
    <location>
        <begin position="45"/>
        <end position="66"/>
    </location>
</feature>
<dbReference type="PANTHER" id="PTHR21421:SF29">
    <property type="entry name" value="GUSTATORY RECEPTOR 5A FOR TREHALOSE-RELATED"/>
    <property type="match status" value="1"/>
</dbReference>
<feature type="transmembrane region" description="Helical" evidence="9">
    <location>
        <begin position="1037"/>
        <end position="1063"/>
    </location>
</feature>
<comment type="similarity">
    <text evidence="2">Belongs to the insect chemoreceptor superfamily. Gustatory receptor (GR) family. Gr5a subfamily.</text>
</comment>
<accession>A0ABM5J4E3</accession>
<feature type="transmembrane region" description="Helical" evidence="9">
    <location>
        <begin position="406"/>
        <end position="424"/>
    </location>
</feature>
<dbReference type="GeneID" id="108037533"/>
<keyword evidence="6 9" id="KW-0472">Membrane</keyword>
<feature type="transmembrane region" description="Helical" evidence="9">
    <location>
        <begin position="1106"/>
        <end position="1125"/>
    </location>
</feature>
<feature type="transmembrane region" description="Helical" evidence="9">
    <location>
        <begin position="559"/>
        <end position="584"/>
    </location>
</feature>
<protein>
    <recommendedName>
        <fullName evidence="12">Gustatory receptor</fullName>
    </recommendedName>
</protein>
<comment type="subcellular location">
    <subcellularLocation>
        <location evidence="1">Cell membrane</location>
        <topology evidence="1">Multi-pass membrane protein</topology>
    </subcellularLocation>
</comment>
<evidence type="ECO:0000256" key="8">
    <source>
        <dbReference type="ARBA" id="ARBA00023224"/>
    </source>
</evidence>
<feature type="transmembrane region" description="Helical" evidence="9">
    <location>
        <begin position="1200"/>
        <end position="1220"/>
    </location>
</feature>
<evidence type="ECO:0000256" key="5">
    <source>
        <dbReference type="ARBA" id="ARBA00022989"/>
    </source>
</evidence>
<keyword evidence="4 9" id="KW-0812">Transmembrane</keyword>
<name>A0ABM5J4E3_DRORH</name>
<dbReference type="Proteomes" id="UP001652680">
    <property type="component" value="Unassembled WGS sequence"/>
</dbReference>
<evidence type="ECO:0000256" key="4">
    <source>
        <dbReference type="ARBA" id="ARBA00022692"/>
    </source>
</evidence>
<dbReference type="Pfam" id="PF06151">
    <property type="entry name" value="Trehalose_recp"/>
    <property type="match status" value="3"/>
</dbReference>
<feature type="transmembrane region" description="Helical" evidence="9">
    <location>
        <begin position="596"/>
        <end position="616"/>
    </location>
</feature>
<keyword evidence="11" id="KW-1185">Reference proteome</keyword>
<evidence type="ECO:0008006" key="12">
    <source>
        <dbReference type="Google" id="ProtNLM"/>
    </source>
</evidence>
<feature type="transmembrane region" description="Helical" evidence="9">
    <location>
        <begin position="12"/>
        <end position="33"/>
    </location>
</feature>
<feature type="transmembrane region" description="Helical" evidence="9">
    <location>
        <begin position="272"/>
        <end position="291"/>
    </location>
</feature>
<keyword evidence="5 9" id="KW-1133">Transmembrane helix</keyword>
<keyword evidence="3" id="KW-1003">Cell membrane</keyword>
<dbReference type="InterPro" id="IPR009318">
    <property type="entry name" value="Gustatory_rcpt"/>
</dbReference>
<feature type="transmembrane region" description="Helical" evidence="9">
    <location>
        <begin position="473"/>
        <end position="495"/>
    </location>
</feature>
<feature type="transmembrane region" description="Helical" evidence="9">
    <location>
        <begin position="194"/>
        <end position="220"/>
    </location>
</feature>
<feature type="transmembrane region" description="Helical" evidence="9">
    <location>
        <begin position="78"/>
        <end position="100"/>
    </location>
</feature>